<dbReference type="Pfam" id="PF03932">
    <property type="entry name" value="CutC"/>
    <property type="match status" value="1"/>
</dbReference>
<name>A0A918JK49_9ALTE</name>
<comment type="caution">
    <text evidence="3">The sequence shown here is derived from an EMBL/GenBank/DDBJ whole genome shotgun (WGS) entry which is preliminary data.</text>
</comment>
<reference evidence="3" key="1">
    <citation type="journal article" date="2014" name="Int. J. Syst. Evol. Microbiol.">
        <title>Complete genome sequence of Corynebacterium casei LMG S-19264T (=DSM 44701T), isolated from a smear-ripened cheese.</title>
        <authorList>
            <consortium name="US DOE Joint Genome Institute (JGI-PGF)"/>
            <person name="Walter F."/>
            <person name="Albersmeier A."/>
            <person name="Kalinowski J."/>
            <person name="Ruckert C."/>
        </authorList>
    </citation>
    <scope>NUCLEOTIDE SEQUENCE</scope>
    <source>
        <strain evidence="3">KCTC 22164</strain>
    </source>
</reference>
<gene>
    <name evidence="3" type="ORF">GCM10007391_18190</name>
</gene>
<dbReference type="InterPro" id="IPR005627">
    <property type="entry name" value="CutC-like"/>
</dbReference>
<dbReference type="Gene3D" id="3.20.20.380">
    <property type="entry name" value="Copper homeostasis (CutC) domain"/>
    <property type="match status" value="1"/>
</dbReference>
<reference evidence="3" key="2">
    <citation type="submission" date="2020-09" db="EMBL/GenBank/DDBJ databases">
        <authorList>
            <person name="Sun Q."/>
            <person name="Kim S."/>
        </authorList>
    </citation>
    <scope>NUCLEOTIDE SEQUENCE</scope>
    <source>
        <strain evidence="3">KCTC 22164</strain>
    </source>
</reference>
<proteinExistence type="inferred from homology"/>
<dbReference type="PANTHER" id="PTHR12598">
    <property type="entry name" value="COPPER HOMEOSTASIS PROTEIN CUTC"/>
    <property type="match status" value="1"/>
</dbReference>
<sequence length="243" mass="26161">MLEICVAADSPHLTHNLLAAKHGGAHRVELCRAMDKDGLTPTADSIKCARRVLGKEVLLLVMIRNHADHFHVSAQQRTQMLKQIDTAAECGADGVVAAALGENGTIDVDCTHHLTARAHHHGLSLTFHRAFDAVSNASIAARQLAELGVARILSAGQTWGSTGPEDARLQRLTQLADTFPKHLELVVGGGVSADTLPVFSALAHCYPRLSFHSFSAVLKNGQVCTDKVRTLSQYIHSFSQRAD</sequence>
<accession>A0A918JK49</accession>
<dbReference type="GO" id="GO:0005507">
    <property type="term" value="F:copper ion binding"/>
    <property type="evidence" value="ECO:0007669"/>
    <property type="project" value="TreeGrafter"/>
</dbReference>
<evidence type="ECO:0000256" key="1">
    <source>
        <dbReference type="ARBA" id="ARBA00007768"/>
    </source>
</evidence>
<keyword evidence="4" id="KW-1185">Reference proteome</keyword>
<dbReference type="EMBL" id="BMXP01000003">
    <property type="protein sequence ID" value="GGW84787.1"/>
    <property type="molecule type" value="Genomic_DNA"/>
</dbReference>
<dbReference type="PANTHER" id="PTHR12598:SF0">
    <property type="entry name" value="COPPER HOMEOSTASIS PROTEIN CUTC HOMOLOG"/>
    <property type="match status" value="1"/>
</dbReference>
<evidence type="ECO:0000313" key="4">
    <source>
        <dbReference type="Proteomes" id="UP000631300"/>
    </source>
</evidence>
<organism evidence="3 4">
    <name type="scientific">Alteromonas halophila</name>
    <dbReference type="NCBI Taxonomy" id="516698"/>
    <lineage>
        <taxon>Bacteria</taxon>
        <taxon>Pseudomonadati</taxon>
        <taxon>Pseudomonadota</taxon>
        <taxon>Gammaproteobacteria</taxon>
        <taxon>Alteromonadales</taxon>
        <taxon>Alteromonadaceae</taxon>
        <taxon>Alteromonas/Salinimonas group</taxon>
        <taxon>Alteromonas</taxon>
    </lineage>
</organism>
<protein>
    <recommendedName>
        <fullName evidence="2">Copper homeostasis protein cutC homolog</fullName>
    </recommendedName>
</protein>
<dbReference type="InterPro" id="IPR036822">
    <property type="entry name" value="CutC-like_dom_sf"/>
</dbReference>
<evidence type="ECO:0000313" key="3">
    <source>
        <dbReference type="EMBL" id="GGW84787.1"/>
    </source>
</evidence>
<dbReference type="AlphaFoldDB" id="A0A918JK49"/>
<dbReference type="Proteomes" id="UP000631300">
    <property type="component" value="Unassembled WGS sequence"/>
</dbReference>
<evidence type="ECO:0000256" key="2">
    <source>
        <dbReference type="ARBA" id="ARBA00019014"/>
    </source>
</evidence>
<dbReference type="RefSeq" id="WP_189405583.1">
    <property type="nucleotide sequence ID" value="NZ_BMXP01000003.1"/>
</dbReference>
<dbReference type="SUPFAM" id="SSF110395">
    <property type="entry name" value="CutC-like"/>
    <property type="match status" value="1"/>
</dbReference>
<comment type="similarity">
    <text evidence="1">Belongs to the CutC family.</text>
</comment>